<gene>
    <name evidence="1" type="ORF">C8R14_10473</name>
</gene>
<evidence type="ECO:0000313" key="1">
    <source>
        <dbReference type="EMBL" id="PXV83610.1"/>
    </source>
</evidence>
<sequence length="89" mass="9626">MQTDPCIGHCSQLHPISSTVGEVAVTRTKLSEEGGDSLDYARQLRGGIDNRSGLQGAAQGFCTIHHFLQSCPGFRPVARFQATIRVDPE</sequence>
<reference evidence="1 2" key="1">
    <citation type="submission" date="2018-04" db="EMBL/GenBank/DDBJ databases">
        <title>Active sludge and wastewater microbial communities from Klosterneuburg, Austria.</title>
        <authorList>
            <person name="Wagner M."/>
        </authorList>
    </citation>
    <scope>NUCLEOTIDE SEQUENCE [LARGE SCALE GENOMIC DNA]</scope>
    <source>
        <strain evidence="1 2">Nm 57</strain>
    </source>
</reference>
<dbReference type="EMBL" id="QICQ01000004">
    <property type="protein sequence ID" value="PXV83610.1"/>
    <property type="molecule type" value="Genomic_DNA"/>
</dbReference>
<dbReference type="Proteomes" id="UP000247780">
    <property type="component" value="Unassembled WGS sequence"/>
</dbReference>
<comment type="caution">
    <text evidence="1">The sequence shown here is derived from an EMBL/GenBank/DDBJ whole genome shotgun (WGS) entry which is preliminary data.</text>
</comment>
<protein>
    <submittedName>
        <fullName evidence="1">Uncharacterized protein</fullName>
    </submittedName>
</protein>
<accession>A0ABX5M955</accession>
<evidence type="ECO:0000313" key="2">
    <source>
        <dbReference type="Proteomes" id="UP000247780"/>
    </source>
</evidence>
<keyword evidence="2" id="KW-1185">Reference proteome</keyword>
<proteinExistence type="predicted"/>
<name>A0ABX5M955_9PROT</name>
<organism evidence="1 2">
    <name type="scientific">Nitrosomonas eutropha</name>
    <dbReference type="NCBI Taxonomy" id="916"/>
    <lineage>
        <taxon>Bacteria</taxon>
        <taxon>Pseudomonadati</taxon>
        <taxon>Pseudomonadota</taxon>
        <taxon>Betaproteobacteria</taxon>
        <taxon>Nitrosomonadales</taxon>
        <taxon>Nitrosomonadaceae</taxon>
        <taxon>Nitrosomonas</taxon>
    </lineage>
</organism>